<dbReference type="AlphaFoldDB" id="Q5SKR2"/>
<dbReference type="Proteomes" id="UP000000532">
    <property type="component" value="Chromosome"/>
</dbReference>
<dbReference type="HOGENOM" id="CLU_1748818_0_0_0"/>
<sequence>MAPVGQDPGPGLGGLPEEGLPPRGAGPKGSGAEAEAGLQGLAFLQGEAGEEVALGLVDLEGLVGEEDLPHLLPREGLGQGEEVLPAGEGAEAEGVAHTPRLPRPGPLSATLLPWTGSSPQDPCACTPRPWRPWPGPSSTTAPRPPGRSS</sequence>
<feature type="region of interest" description="Disordered" evidence="1">
    <location>
        <begin position="1"/>
        <end position="34"/>
    </location>
</feature>
<feature type="compositionally biased region" description="Low complexity" evidence="1">
    <location>
        <begin position="80"/>
        <end position="96"/>
    </location>
</feature>
<evidence type="ECO:0000313" key="2">
    <source>
        <dbReference type="EMBL" id="BAD70404.1"/>
    </source>
</evidence>
<evidence type="ECO:0000256" key="1">
    <source>
        <dbReference type="SAM" id="MobiDB-lite"/>
    </source>
</evidence>
<feature type="region of interest" description="Disordered" evidence="1">
    <location>
        <begin position="70"/>
        <end position="149"/>
    </location>
</feature>
<protein>
    <submittedName>
        <fullName evidence="2">Uncharacterized protein</fullName>
    </submittedName>
</protein>
<evidence type="ECO:0000313" key="3">
    <source>
        <dbReference type="Proteomes" id="UP000000532"/>
    </source>
</evidence>
<dbReference type="KEGG" id="ttj:TTHA0581"/>
<accession>Q5SKR2</accession>
<keyword evidence="3" id="KW-1185">Reference proteome</keyword>
<gene>
    <name evidence="2" type="ordered locus">TTHA0581</name>
</gene>
<dbReference type="EnsemblBacteria" id="BAD70404">
    <property type="protein sequence ID" value="BAD70404"/>
    <property type="gene ID" value="BAD70404"/>
</dbReference>
<reference evidence="2 3" key="1">
    <citation type="submission" date="2004-11" db="EMBL/GenBank/DDBJ databases">
        <title>Complete genome sequence of Thermus thermophilus HB8.</title>
        <authorList>
            <person name="Masui R."/>
            <person name="Kurokawa K."/>
            <person name="Nakagawa N."/>
            <person name="Tokunaga F."/>
            <person name="Koyama Y."/>
            <person name="Shibata T."/>
            <person name="Oshima T."/>
            <person name="Yokoyama S."/>
            <person name="Yasunaga T."/>
            <person name="Kuramitsu S."/>
        </authorList>
    </citation>
    <scope>NUCLEOTIDE SEQUENCE [LARGE SCALE GENOMIC DNA]</scope>
    <source>
        <strain evidence="3">ATCC 27634 / DSM 579 / HB8</strain>
    </source>
</reference>
<dbReference type="EMBL" id="AP008226">
    <property type="protein sequence ID" value="BAD70404.1"/>
    <property type="molecule type" value="Genomic_DNA"/>
</dbReference>
<feature type="compositionally biased region" description="Low complexity" evidence="1">
    <location>
        <begin position="17"/>
        <end position="34"/>
    </location>
</feature>
<organism evidence="2 3">
    <name type="scientific">Thermus thermophilus (strain ATCC 27634 / DSM 579 / HB8)</name>
    <dbReference type="NCBI Taxonomy" id="300852"/>
    <lineage>
        <taxon>Bacteria</taxon>
        <taxon>Thermotogati</taxon>
        <taxon>Deinococcota</taxon>
        <taxon>Deinococci</taxon>
        <taxon>Thermales</taxon>
        <taxon>Thermaceae</taxon>
        <taxon>Thermus</taxon>
    </lineage>
</organism>
<proteinExistence type="predicted"/>
<name>Q5SKR2_THET8</name>